<dbReference type="EMBL" id="LAZR01007535">
    <property type="protein sequence ID" value="KKM84635.1"/>
    <property type="molecule type" value="Genomic_DNA"/>
</dbReference>
<reference evidence="1" key="1">
    <citation type="journal article" date="2015" name="Nature">
        <title>Complex archaea that bridge the gap between prokaryotes and eukaryotes.</title>
        <authorList>
            <person name="Spang A."/>
            <person name="Saw J.H."/>
            <person name="Jorgensen S.L."/>
            <person name="Zaremba-Niedzwiedzka K."/>
            <person name="Martijn J."/>
            <person name="Lind A.E."/>
            <person name="van Eijk R."/>
            <person name="Schleper C."/>
            <person name="Guy L."/>
            <person name="Ettema T.J."/>
        </authorList>
    </citation>
    <scope>NUCLEOTIDE SEQUENCE</scope>
</reference>
<proteinExistence type="predicted"/>
<sequence>MTADDLDKIKNEEANRSLSISINDGRGLIAIATFDRRPYTNSKPDMYSFFVTKPGVDDTYVCVVMKTPDVHALIDILERIIEREDQ</sequence>
<organism evidence="1">
    <name type="scientific">marine sediment metagenome</name>
    <dbReference type="NCBI Taxonomy" id="412755"/>
    <lineage>
        <taxon>unclassified sequences</taxon>
        <taxon>metagenomes</taxon>
        <taxon>ecological metagenomes</taxon>
    </lineage>
</organism>
<comment type="caution">
    <text evidence="1">The sequence shown here is derived from an EMBL/GenBank/DDBJ whole genome shotgun (WGS) entry which is preliminary data.</text>
</comment>
<protein>
    <submittedName>
        <fullName evidence="1">Uncharacterized protein</fullName>
    </submittedName>
</protein>
<gene>
    <name evidence="1" type="ORF">LCGC14_1297260</name>
</gene>
<accession>A0A0F9N796</accession>
<dbReference type="AlphaFoldDB" id="A0A0F9N796"/>
<name>A0A0F9N796_9ZZZZ</name>
<evidence type="ECO:0000313" key="1">
    <source>
        <dbReference type="EMBL" id="KKM84635.1"/>
    </source>
</evidence>